<dbReference type="AlphaFoldDB" id="A0A089NVS0"/>
<organism evidence="9 10">
    <name type="scientific">Methylobacterium oryzae CBMB20</name>
    <dbReference type="NCBI Taxonomy" id="693986"/>
    <lineage>
        <taxon>Bacteria</taxon>
        <taxon>Pseudomonadati</taxon>
        <taxon>Pseudomonadota</taxon>
        <taxon>Alphaproteobacteria</taxon>
        <taxon>Hyphomicrobiales</taxon>
        <taxon>Methylobacteriaceae</taxon>
        <taxon>Methylobacterium</taxon>
    </lineage>
</organism>
<feature type="transmembrane region" description="Helical" evidence="7">
    <location>
        <begin position="236"/>
        <end position="255"/>
    </location>
</feature>
<dbReference type="Proteomes" id="UP000029492">
    <property type="component" value="Chromosome"/>
</dbReference>
<evidence type="ECO:0000256" key="2">
    <source>
        <dbReference type="ARBA" id="ARBA00022448"/>
    </source>
</evidence>
<dbReference type="STRING" id="693986.MOC_3727"/>
<proteinExistence type="inferred from homology"/>
<dbReference type="InterPro" id="IPR000515">
    <property type="entry name" value="MetI-like"/>
</dbReference>
<evidence type="ECO:0000313" key="10">
    <source>
        <dbReference type="Proteomes" id="UP000029492"/>
    </source>
</evidence>
<feature type="transmembrane region" description="Helical" evidence="7">
    <location>
        <begin position="112"/>
        <end position="134"/>
    </location>
</feature>
<evidence type="ECO:0000256" key="6">
    <source>
        <dbReference type="ARBA" id="ARBA00023136"/>
    </source>
</evidence>
<dbReference type="RefSeq" id="WP_051044956.1">
    <property type="nucleotide sequence ID" value="NZ_CP003811.1"/>
</dbReference>
<accession>A0A089NVS0</accession>
<dbReference type="eggNOG" id="COG0600">
    <property type="taxonomic scope" value="Bacteria"/>
</dbReference>
<evidence type="ECO:0000256" key="1">
    <source>
        <dbReference type="ARBA" id="ARBA00004651"/>
    </source>
</evidence>
<evidence type="ECO:0000259" key="8">
    <source>
        <dbReference type="PROSITE" id="PS50928"/>
    </source>
</evidence>
<dbReference type="GO" id="GO:0005886">
    <property type="term" value="C:plasma membrane"/>
    <property type="evidence" value="ECO:0007669"/>
    <property type="project" value="UniProtKB-SubCell"/>
</dbReference>
<dbReference type="Gene3D" id="1.10.3720.10">
    <property type="entry name" value="MetI-like"/>
    <property type="match status" value="1"/>
</dbReference>
<sequence length="271" mass="29385">MLVKTPRRLIRQTRTSGAGRRAGVLLQRLALLALALAAWQLGSLHAPSFVLPSPARVWHAWLGLVATPSFAADLGITLGRIGAGLAFAALVGLPLGLLLGASPRLGRFFEPVLTVTNTVSSAIWAIFALIWFGLSNWTTIFVVFMTAMPLILTNVWQGTRTVSAEHLELARTFRMPRHKVLTKIYLPTILPAFFSGARLAIGFGARVVLVAESLGASSGIGYRLRQAADLVQTDQVFAWTLTLVALMIGLETLVLKPAEQRLFAWKKVAQP</sequence>
<keyword evidence="2 7" id="KW-0813">Transport</keyword>
<keyword evidence="6 7" id="KW-0472">Membrane</keyword>
<name>A0A089NVS0_9HYPH</name>
<dbReference type="PROSITE" id="PS50928">
    <property type="entry name" value="ABC_TM1"/>
    <property type="match status" value="1"/>
</dbReference>
<dbReference type="CDD" id="cd06261">
    <property type="entry name" value="TM_PBP2"/>
    <property type="match status" value="1"/>
</dbReference>
<reference evidence="9 10" key="1">
    <citation type="journal article" date="2014" name="PLoS ONE">
        <title>Genome Information of Methylobacterium oryzae, a Plant-Probiotic Methylotroph in the Phyllosphere.</title>
        <authorList>
            <person name="Kwak M.J."/>
            <person name="Jeong H."/>
            <person name="Madhaiyan M."/>
            <person name="Lee Y."/>
            <person name="Sa T.M."/>
            <person name="Oh T.K."/>
            <person name="Kim J.F."/>
        </authorList>
    </citation>
    <scope>NUCLEOTIDE SEQUENCE [LARGE SCALE GENOMIC DNA]</scope>
    <source>
        <strain evidence="9 10">CBMB20</strain>
    </source>
</reference>
<dbReference type="GO" id="GO:0055085">
    <property type="term" value="P:transmembrane transport"/>
    <property type="evidence" value="ECO:0007669"/>
    <property type="project" value="InterPro"/>
</dbReference>
<keyword evidence="10" id="KW-1185">Reference proteome</keyword>
<dbReference type="Pfam" id="PF00528">
    <property type="entry name" value="BPD_transp_1"/>
    <property type="match status" value="1"/>
</dbReference>
<dbReference type="PANTHER" id="PTHR30151:SF0">
    <property type="entry name" value="ABC TRANSPORTER PERMEASE PROTEIN MJ0413-RELATED"/>
    <property type="match status" value="1"/>
</dbReference>
<evidence type="ECO:0000313" key="9">
    <source>
        <dbReference type="EMBL" id="AIQ91482.1"/>
    </source>
</evidence>
<gene>
    <name evidence="9" type="ORF">MOC_3727</name>
</gene>
<comment type="subcellular location">
    <subcellularLocation>
        <location evidence="1 7">Cell membrane</location>
        <topology evidence="1 7">Multi-pass membrane protein</topology>
    </subcellularLocation>
</comment>
<comment type="similarity">
    <text evidence="7">Belongs to the binding-protein-dependent transport system permease family.</text>
</comment>
<feature type="transmembrane region" description="Helical" evidence="7">
    <location>
        <begin position="81"/>
        <end position="100"/>
    </location>
</feature>
<keyword evidence="4 7" id="KW-0812">Transmembrane</keyword>
<dbReference type="EMBL" id="CP003811">
    <property type="protein sequence ID" value="AIQ91482.1"/>
    <property type="molecule type" value="Genomic_DNA"/>
</dbReference>
<dbReference type="PANTHER" id="PTHR30151">
    <property type="entry name" value="ALKANE SULFONATE ABC TRANSPORTER-RELATED, MEMBRANE SUBUNIT"/>
    <property type="match status" value="1"/>
</dbReference>
<dbReference type="SUPFAM" id="SSF161098">
    <property type="entry name" value="MetI-like"/>
    <property type="match status" value="1"/>
</dbReference>
<evidence type="ECO:0000256" key="4">
    <source>
        <dbReference type="ARBA" id="ARBA00022692"/>
    </source>
</evidence>
<evidence type="ECO:0000256" key="3">
    <source>
        <dbReference type="ARBA" id="ARBA00022475"/>
    </source>
</evidence>
<protein>
    <submittedName>
        <fullName evidence="9">Binding-protein-dependent transport systems inner membrane component</fullName>
    </submittedName>
</protein>
<keyword evidence="5 7" id="KW-1133">Transmembrane helix</keyword>
<dbReference type="InterPro" id="IPR035906">
    <property type="entry name" value="MetI-like_sf"/>
</dbReference>
<keyword evidence="3" id="KW-1003">Cell membrane</keyword>
<feature type="transmembrane region" description="Helical" evidence="7">
    <location>
        <begin position="180"/>
        <end position="201"/>
    </location>
</feature>
<feature type="domain" description="ABC transmembrane type-1" evidence="8">
    <location>
        <begin position="74"/>
        <end position="254"/>
    </location>
</feature>
<dbReference type="KEGG" id="mor:MOC_3727"/>
<evidence type="ECO:0000256" key="7">
    <source>
        <dbReference type="RuleBase" id="RU363032"/>
    </source>
</evidence>
<evidence type="ECO:0000256" key="5">
    <source>
        <dbReference type="ARBA" id="ARBA00022989"/>
    </source>
</evidence>
<dbReference type="HOGENOM" id="CLU_046113_4_0_5"/>